<name>A0A4D6LGM5_VIGUN</name>
<dbReference type="Proteomes" id="UP000501690">
    <property type="component" value="Linkage Group LG3"/>
</dbReference>
<evidence type="ECO:0000256" key="1">
    <source>
        <dbReference type="SAM" id="MobiDB-lite"/>
    </source>
</evidence>
<accession>A0A4D6LGM5</accession>
<proteinExistence type="predicted"/>
<dbReference type="EMBL" id="CP039347">
    <property type="protein sequence ID" value="QCD87475.1"/>
    <property type="molecule type" value="Genomic_DNA"/>
</dbReference>
<sequence length="211" mass="23320">MNFYVSGCNAGVTEQSGAVPMEKETNKAIDHDDGVMLKGQTRYEHIVLGLKTLKPPLASDGRHEDFQRMPTLDDGILCAKVDLRRENEAGSHDGGSNSAEPGAQAKTSELEAARIFNTCQTLMLKSYVREPIEADLRDGGLRFRNLMREGSKDHEGSPSGAKDECKVDFRDLVFSLACEKERGIMGQRKGVEESTTIEFKRVLGRLEEAVE</sequence>
<evidence type="ECO:0000313" key="3">
    <source>
        <dbReference type="Proteomes" id="UP000501690"/>
    </source>
</evidence>
<dbReference type="AlphaFoldDB" id="A0A4D6LGM5"/>
<protein>
    <submittedName>
        <fullName evidence="2">Uncharacterized protein</fullName>
    </submittedName>
</protein>
<feature type="region of interest" description="Disordered" evidence="1">
    <location>
        <begin position="87"/>
        <end position="106"/>
    </location>
</feature>
<keyword evidence="3" id="KW-1185">Reference proteome</keyword>
<organism evidence="2 3">
    <name type="scientific">Vigna unguiculata</name>
    <name type="common">Cowpea</name>
    <dbReference type="NCBI Taxonomy" id="3917"/>
    <lineage>
        <taxon>Eukaryota</taxon>
        <taxon>Viridiplantae</taxon>
        <taxon>Streptophyta</taxon>
        <taxon>Embryophyta</taxon>
        <taxon>Tracheophyta</taxon>
        <taxon>Spermatophyta</taxon>
        <taxon>Magnoliopsida</taxon>
        <taxon>eudicotyledons</taxon>
        <taxon>Gunneridae</taxon>
        <taxon>Pentapetalae</taxon>
        <taxon>rosids</taxon>
        <taxon>fabids</taxon>
        <taxon>Fabales</taxon>
        <taxon>Fabaceae</taxon>
        <taxon>Papilionoideae</taxon>
        <taxon>50 kb inversion clade</taxon>
        <taxon>NPAAA clade</taxon>
        <taxon>indigoferoid/millettioid clade</taxon>
        <taxon>Phaseoleae</taxon>
        <taxon>Vigna</taxon>
    </lineage>
</organism>
<reference evidence="2 3" key="1">
    <citation type="submission" date="2019-04" db="EMBL/GenBank/DDBJ databases">
        <title>An improved genome assembly and genetic linkage map for asparagus bean, Vigna unguiculata ssp. sesquipedialis.</title>
        <authorList>
            <person name="Xia Q."/>
            <person name="Zhang R."/>
            <person name="Dong Y."/>
        </authorList>
    </citation>
    <scope>NUCLEOTIDE SEQUENCE [LARGE SCALE GENOMIC DNA]</scope>
    <source>
        <tissue evidence="2">Leaf</tissue>
    </source>
</reference>
<evidence type="ECO:0000313" key="2">
    <source>
        <dbReference type="EMBL" id="QCD87475.1"/>
    </source>
</evidence>
<gene>
    <name evidence="2" type="ORF">DEO72_LG3g2011</name>
</gene>